<evidence type="ECO:0000256" key="1">
    <source>
        <dbReference type="SAM" id="SignalP"/>
    </source>
</evidence>
<sequence>MRKAKAASSFTSLPGFWMLSMFCSCMTLWIRDPSVLESSDCEWCIPKPLSDGTTGLISSQWLVAPGKENVLIEMLLLSQVSQLMENLESTEWLG</sequence>
<feature type="chain" id="PRO_5043898649" description="Secreted protein" evidence="1">
    <location>
        <begin position="28"/>
        <end position="94"/>
    </location>
</feature>
<dbReference type="AlphaFoldDB" id="A0AAV3YWL4"/>
<reference evidence="2 3" key="1">
    <citation type="journal article" date="2021" name="Elife">
        <title>Chloroplast acquisition without the gene transfer in kleptoplastic sea slugs, Plakobranchus ocellatus.</title>
        <authorList>
            <person name="Maeda T."/>
            <person name="Takahashi S."/>
            <person name="Yoshida T."/>
            <person name="Shimamura S."/>
            <person name="Takaki Y."/>
            <person name="Nagai Y."/>
            <person name="Toyoda A."/>
            <person name="Suzuki Y."/>
            <person name="Arimoto A."/>
            <person name="Ishii H."/>
            <person name="Satoh N."/>
            <person name="Nishiyama T."/>
            <person name="Hasebe M."/>
            <person name="Maruyama T."/>
            <person name="Minagawa J."/>
            <person name="Obokata J."/>
            <person name="Shigenobu S."/>
        </authorList>
    </citation>
    <scope>NUCLEOTIDE SEQUENCE [LARGE SCALE GENOMIC DNA]</scope>
</reference>
<dbReference type="Proteomes" id="UP000735302">
    <property type="component" value="Unassembled WGS sequence"/>
</dbReference>
<evidence type="ECO:0000313" key="2">
    <source>
        <dbReference type="EMBL" id="GFN86770.1"/>
    </source>
</evidence>
<accession>A0AAV3YWL4</accession>
<name>A0AAV3YWL4_9GAST</name>
<evidence type="ECO:0000313" key="3">
    <source>
        <dbReference type="Proteomes" id="UP000735302"/>
    </source>
</evidence>
<dbReference type="EMBL" id="BLXT01001599">
    <property type="protein sequence ID" value="GFN86770.1"/>
    <property type="molecule type" value="Genomic_DNA"/>
</dbReference>
<protein>
    <recommendedName>
        <fullName evidence="4">Secreted protein</fullName>
    </recommendedName>
</protein>
<organism evidence="2 3">
    <name type="scientific">Plakobranchus ocellatus</name>
    <dbReference type="NCBI Taxonomy" id="259542"/>
    <lineage>
        <taxon>Eukaryota</taxon>
        <taxon>Metazoa</taxon>
        <taxon>Spiralia</taxon>
        <taxon>Lophotrochozoa</taxon>
        <taxon>Mollusca</taxon>
        <taxon>Gastropoda</taxon>
        <taxon>Heterobranchia</taxon>
        <taxon>Euthyneura</taxon>
        <taxon>Panpulmonata</taxon>
        <taxon>Sacoglossa</taxon>
        <taxon>Placobranchoidea</taxon>
        <taxon>Plakobranchidae</taxon>
        <taxon>Plakobranchus</taxon>
    </lineage>
</organism>
<gene>
    <name evidence="2" type="ORF">PoB_001327600</name>
</gene>
<feature type="signal peptide" evidence="1">
    <location>
        <begin position="1"/>
        <end position="27"/>
    </location>
</feature>
<proteinExistence type="predicted"/>
<keyword evidence="3" id="KW-1185">Reference proteome</keyword>
<evidence type="ECO:0008006" key="4">
    <source>
        <dbReference type="Google" id="ProtNLM"/>
    </source>
</evidence>
<comment type="caution">
    <text evidence="2">The sequence shown here is derived from an EMBL/GenBank/DDBJ whole genome shotgun (WGS) entry which is preliminary data.</text>
</comment>
<keyword evidence="1" id="KW-0732">Signal</keyword>
<dbReference type="PROSITE" id="PS51257">
    <property type="entry name" value="PROKAR_LIPOPROTEIN"/>
    <property type="match status" value="1"/>
</dbReference>